<dbReference type="CDD" id="cd00371">
    <property type="entry name" value="HMA"/>
    <property type="match status" value="1"/>
</dbReference>
<dbReference type="AlphaFoldDB" id="A0A371IQ06"/>
<evidence type="ECO:0000259" key="1">
    <source>
        <dbReference type="PROSITE" id="PS50846"/>
    </source>
</evidence>
<reference evidence="2 3" key="1">
    <citation type="journal article" date="2017" name="Genome Announc.">
        <title>Draft Genome Sequence of Romboutsia maritimum sp. nov. Strain CCRI-22766(T), Isolated from Coastal Estuarine Mud.</title>
        <authorList>
            <person name="Maheux A.F."/>
            <person name="Boudreau D.K."/>
            <person name="Berube E."/>
            <person name="Boissinot M."/>
            <person name="Raymond F."/>
            <person name="Brodeur S."/>
            <person name="Corbeil J."/>
            <person name="Brightwell G."/>
            <person name="Broda D."/>
            <person name="Omar R.F."/>
            <person name="Bergeron M.G."/>
        </authorList>
    </citation>
    <scope>NUCLEOTIDE SEQUENCE [LARGE SCALE GENOMIC DNA]</scope>
    <source>
        <strain evidence="2 3">CCRI-22766</strain>
    </source>
</reference>
<dbReference type="Gene3D" id="3.30.70.100">
    <property type="match status" value="1"/>
</dbReference>
<sequence length="40" mass="4457">MNKKNFKIEGMICSACANIIEKVTKKLDSVESSIVKLKQS</sequence>
<dbReference type="GO" id="GO:0046872">
    <property type="term" value="F:metal ion binding"/>
    <property type="evidence" value="ECO:0007669"/>
    <property type="project" value="InterPro"/>
</dbReference>
<proteinExistence type="predicted"/>
<dbReference type="SUPFAM" id="SSF55008">
    <property type="entry name" value="HMA, heavy metal-associated domain"/>
    <property type="match status" value="1"/>
</dbReference>
<dbReference type="EMBL" id="NOJZ02000040">
    <property type="protein sequence ID" value="RDY22553.1"/>
    <property type="molecule type" value="Genomic_DNA"/>
</dbReference>
<organism evidence="2 3">
    <name type="scientific">Romboutsia maritimum</name>
    <dbReference type="NCBI Taxonomy" id="2020948"/>
    <lineage>
        <taxon>Bacteria</taxon>
        <taxon>Bacillati</taxon>
        <taxon>Bacillota</taxon>
        <taxon>Clostridia</taxon>
        <taxon>Peptostreptococcales</taxon>
        <taxon>Peptostreptococcaceae</taxon>
        <taxon>Romboutsia</taxon>
    </lineage>
</organism>
<comment type="caution">
    <text evidence="2">The sequence shown here is derived from an EMBL/GenBank/DDBJ whole genome shotgun (WGS) entry which is preliminary data.</text>
</comment>
<dbReference type="Proteomes" id="UP000243494">
    <property type="component" value="Unassembled WGS sequence"/>
</dbReference>
<dbReference type="PROSITE" id="PS50846">
    <property type="entry name" value="HMA_2"/>
    <property type="match status" value="1"/>
</dbReference>
<evidence type="ECO:0000313" key="2">
    <source>
        <dbReference type="EMBL" id="RDY22553.1"/>
    </source>
</evidence>
<protein>
    <recommendedName>
        <fullName evidence="1">HMA domain-containing protein</fullName>
    </recommendedName>
</protein>
<dbReference type="InterPro" id="IPR006121">
    <property type="entry name" value="HMA_dom"/>
</dbReference>
<name>A0A371IQ06_9FIRM</name>
<accession>A0A371IQ06</accession>
<dbReference type="RefSeq" id="WP_115976277.1">
    <property type="nucleotide sequence ID" value="NZ_NOJZ02000040.1"/>
</dbReference>
<keyword evidence="3" id="KW-1185">Reference proteome</keyword>
<dbReference type="InterPro" id="IPR036163">
    <property type="entry name" value="HMA_dom_sf"/>
</dbReference>
<evidence type="ECO:0000313" key="3">
    <source>
        <dbReference type="Proteomes" id="UP000243494"/>
    </source>
</evidence>
<feature type="domain" description="HMA" evidence="1">
    <location>
        <begin position="2"/>
        <end position="40"/>
    </location>
</feature>
<gene>
    <name evidence="2" type="ORF">CHF27_012805</name>
</gene>